<evidence type="ECO:0000313" key="2">
    <source>
        <dbReference type="Proteomes" id="UP000004810"/>
    </source>
</evidence>
<dbReference type="Proteomes" id="UP000004810">
    <property type="component" value="Unassembled WGS sequence"/>
</dbReference>
<proteinExistence type="predicted"/>
<protein>
    <submittedName>
        <fullName evidence="1">Uncharacterized protein</fullName>
    </submittedName>
</protein>
<evidence type="ECO:0000313" key="1">
    <source>
        <dbReference type="EMBL" id="EJW78573.1"/>
    </source>
</evidence>
<accession>J9E8Z7</accession>
<sequence length="244" mass="27924">MFTANLEWLGELVSGGLTARKAIIWCPRDDITWTHDSQSFTFQNPTVDRIVRKLRCADLIDFKSQLSNCFKVVMRVEGVTWNFSVSEGQSSRRLSNPTRNKRLTYYDVPFDLPVAIIAPSAGASTQETTYHPSHHLSSSLRTLTLVGSQRNLHRTDPRPILPLSNIPDTHTPVSRHGQAHFPIPQHLDHPTQPELNQHPRATIVLKCGEHVYIPARRRLFWKFLEDLPLRIGFVVFQNVFRTAE</sequence>
<organism evidence="1 2">
    <name type="scientific">Wuchereria bancrofti</name>
    <dbReference type="NCBI Taxonomy" id="6293"/>
    <lineage>
        <taxon>Eukaryota</taxon>
        <taxon>Metazoa</taxon>
        <taxon>Ecdysozoa</taxon>
        <taxon>Nematoda</taxon>
        <taxon>Chromadorea</taxon>
        <taxon>Rhabditida</taxon>
        <taxon>Spirurina</taxon>
        <taxon>Spiruromorpha</taxon>
        <taxon>Filarioidea</taxon>
        <taxon>Onchocercidae</taxon>
        <taxon>Wuchereria</taxon>
    </lineage>
</organism>
<name>J9E8Z7_WUCBA</name>
<dbReference type="EMBL" id="ADBV01006403">
    <property type="protein sequence ID" value="EJW78573.1"/>
    <property type="molecule type" value="Genomic_DNA"/>
</dbReference>
<reference evidence="2" key="1">
    <citation type="submission" date="2012-08" db="EMBL/GenBank/DDBJ databases">
        <title>The Genome Sequence of Wuchereria bancrofti.</title>
        <authorList>
            <person name="Nutman T.B."/>
            <person name="Fink D.L."/>
            <person name="Russ C."/>
            <person name="Young S."/>
            <person name="Zeng Q."/>
            <person name="Koehrsen M."/>
            <person name="Alvarado L."/>
            <person name="Berlin A."/>
            <person name="Chapman S.B."/>
            <person name="Chen Z."/>
            <person name="Freedman E."/>
            <person name="Gellesch M."/>
            <person name="Goldberg J."/>
            <person name="Griggs A."/>
            <person name="Gujja S."/>
            <person name="Heilman E.R."/>
            <person name="Heiman D."/>
            <person name="Hepburn T."/>
            <person name="Howarth C."/>
            <person name="Jen D."/>
            <person name="Larson L."/>
            <person name="Lewis B."/>
            <person name="Mehta T."/>
            <person name="Park D."/>
            <person name="Pearson M."/>
            <person name="Roberts A."/>
            <person name="Saif S."/>
            <person name="Shea T."/>
            <person name="Shenoy N."/>
            <person name="Sisk P."/>
            <person name="Stolte C."/>
            <person name="Sykes S."/>
            <person name="Walk T."/>
            <person name="White J."/>
            <person name="Yandava C."/>
            <person name="Haas B."/>
            <person name="Henn M.R."/>
            <person name="Nusbaum C."/>
            <person name="Birren B."/>
        </authorList>
    </citation>
    <scope>NUCLEOTIDE SEQUENCE [LARGE SCALE GENOMIC DNA]</scope>
    <source>
        <strain evidence="2">NA</strain>
    </source>
</reference>
<gene>
    <name evidence="1" type="ORF">WUBG_10519</name>
</gene>
<comment type="caution">
    <text evidence="1">The sequence shown here is derived from an EMBL/GenBank/DDBJ whole genome shotgun (WGS) entry which is preliminary data.</text>
</comment>
<dbReference type="AlphaFoldDB" id="J9E8Z7"/>